<dbReference type="SMART" id="SM00148">
    <property type="entry name" value="PLCXc"/>
    <property type="match status" value="1"/>
</dbReference>
<name>A0AAX4JMD4_9TREE</name>
<dbReference type="GO" id="GO:0008081">
    <property type="term" value="F:phosphoric diester hydrolase activity"/>
    <property type="evidence" value="ECO:0007669"/>
    <property type="project" value="InterPro"/>
</dbReference>
<dbReference type="InterPro" id="IPR017946">
    <property type="entry name" value="PLC-like_Pdiesterase_TIM-brl"/>
</dbReference>
<dbReference type="InterPro" id="IPR000909">
    <property type="entry name" value="PLipase_C_PInositol-sp_X_dom"/>
</dbReference>
<dbReference type="SUPFAM" id="SSF51695">
    <property type="entry name" value="PLC-like phosphodiesterases"/>
    <property type="match status" value="1"/>
</dbReference>
<evidence type="ECO:0000313" key="2">
    <source>
        <dbReference type="EMBL" id="WWC86044.1"/>
    </source>
</evidence>
<dbReference type="PANTHER" id="PTHR13593">
    <property type="match status" value="1"/>
</dbReference>
<dbReference type="Gene3D" id="3.20.20.190">
    <property type="entry name" value="Phosphatidylinositol (PI) phosphodiesterase"/>
    <property type="match status" value="1"/>
</dbReference>
<reference evidence="2 3" key="1">
    <citation type="submission" date="2024-01" db="EMBL/GenBank/DDBJ databases">
        <title>Comparative genomics of Cryptococcus and Kwoniella reveals pathogenesis evolution and contrasting modes of karyotype evolution via chromosome fusion or intercentromeric recombination.</title>
        <authorList>
            <person name="Coelho M.A."/>
            <person name="David-Palma M."/>
            <person name="Shea T."/>
            <person name="Bowers K."/>
            <person name="McGinley-Smith S."/>
            <person name="Mohammad A.W."/>
            <person name="Gnirke A."/>
            <person name="Yurkov A.M."/>
            <person name="Nowrousian M."/>
            <person name="Sun S."/>
            <person name="Cuomo C.A."/>
            <person name="Heitman J."/>
        </authorList>
    </citation>
    <scope>NUCLEOTIDE SEQUENCE [LARGE SCALE GENOMIC DNA]</scope>
    <source>
        <strain evidence="2 3">CBS 6074</strain>
    </source>
</reference>
<dbReference type="Pfam" id="PF00388">
    <property type="entry name" value="PI-PLC-X"/>
    <property type="match status" value="1"/>
</dbReference>
<dbReference type="CDD" id="cd08586">
    <property type="entry name" value="PI-PLCc_BcPLC_like"/>
    <property type="match status" value="1"/>
</dbReference>
<protein>
    <recommendedName>
        <fullName evidence="1">Phosphatidylinositol-specific phospholipase C X domain-containing protein</fullName>
    </recommendedName>
</protein>
<dbReference type="PROSITE" id="PS50007">
    <property type="entry name" value="PIPLC_X_DOMAIN"/>
    <property type="match status" value="1"/>
</dbReference>
<dbReference type="AlphaFoldDB" id="A0AAX4JMD4"/>
<accession>A0AAX4JMD4</accession>
<gene>
    <name evidence="2" type="ORF">L201_000915</name>
</gene>
<dbReference type="RefSeq" id="XP_066072807.1">
    <property type="nucleotide sequence ID" value="XM_066216710.1"/>
</dbReference>
<sequence>MIILAPNLSIRNIQTRPTRDSIAKVRTNTSENFDLTVKIRSVGNHRHTLQLDSQLNEDNTLKITFHAENDEKQLYEITFRIQPSRRLKSRGWKPLKVEGGQGFSAYRIYTIHPDGLIEDSVIIYQKPDTANFLSHILDDTPLGAITLPGTHESCSLYGYPISQCQQPATTIEQQLLDGIRFLDVRLRVVGDELLMYHGPRSQRSSMSKLLEVIHKFLEEHPSEFIILSIKQETPPWHPKFSFTLYQSFKPFLNKWFLEERIPKIGEVRGKGLLLTRINKFDKGHEEEQIRNGQWKEGFGIHPFIWPDSRKEGFDWDCAGTKFRTQDWYRVHTFLEIPEKFDTITNHLLPAVRQPTSSIISDPTFTLSFLSASYFPLSLPTIIAKGFGFPSWGLGIEGINSRMMKWLLDKYLKGEKVNACLLIDFYRQYGGNDIDNGLAELLIQMNFTGNNA</sequence>
<dbReference type="InterPro" id="IPR051057">
    <property type="entry name" value="PI-PLC_domain"/>
</dbReference>
<dbReference type="GO" id="GO:0006629">
    <property type="term" value="P:lipid metabolic process"/>
    <property type="evidence" value="ECO:0007669"/>
    <property type="project" value="InterPro"/>
</dbReference>
<dbReference type="GeneID" id="91091587"/>
<evidence type="ECO:0000313" key="3">
    <source>
        <dbReference type="Proteomes" id="UP001355207"/>
    </source>
</evidence>
<dbReference type="EMBL" id="CP144098">
    <property type="protein sequence ID" value="WWC86044.1"/>
    <property type="molecule type" value="Genomic_DNA"/>
</dbReference>
<dbReference type="Proteomes" id="UP001355207">
    <property type="component" value="Chromosome 1"/>
</dbReference>
<organism evidence="2 3">
    <name type="scientific">Kwoniella dendrophila CBS 6074</name>
    <dbReference type="NCBI Taxonomy" id="1295534"/>
    <lineage>
        <taxon>Eukaryota</taxon>
        <taxon>Fungi</taxon>
        <taxon>Dikarya</taxon>
        <taxon>Basidiomycota</taxon>
        <taxon>Agaricomycotina</taxon>
        <taxon>Tremellomycetes</taxon>
        <taxon>Tremellales</taxon>
        <taxon>Cryptococcaceae</taxon>
        <taxon>Kwoniella</taxon>
    </lineage>
</organism>
<feature type="domain" description="Phosphatidylinositol-specific phospholipase C X" evidence="1">
    <location>
        <begin position="138"/>
        <end position="276"/>
    </location>
</feature>
<dbReference type="PANTHER" id="PTHR13593:SF113">
    <property type="entry name" value="SI:DKEY-266F7.9"/>
    <property type="match status" value="1"/>
</dbReference>
<evidence type="ECO:0000259" key="1">
    <source>
        <dbReference type="SMART" id="SM00148"/>
    </source>
</evidence>
<proteinExistence type="predicted"/>
<keyword evidence="3" id="KW-1185">Reference proteome</keyword>